<evidence type="ECO:0000256" key="2">
    <source>
        <dbReference type="PROSITE-ProRule" id="PRU00335"/>
    </source>
</evidence>
<dbReference type="PRINTS" id="PR00455">
    <property type="entry name" value="HTHTETR"/>
</dbReference>
<dbReference type="SUPFAM" id="SSF46689">
    <property type="entry name" value="Homeodomain-like"/>
    <property type="match status" value="1"/>
</dbReference>
<gene>
    <name evidence="4" type="ORF">IAA04_06160</name>
</gene>
<sequence length="215" mass="24674">MKEKVNTKDKLIRAGIKLFSKYGYAATSTRMIAAEAGVNLSAIAFHYTNKECLYQACLNYIVEKIREYYSPIREKIEKEFEDQTMTEEKAWKYLEDLIGVQIEAAFGKRYQTTLAMVYREEISPESSHTLTKTVFHQEEEVMARLLQVIAPLSDGRARVISRFINGSIIAFGEHKSLIAPYLEGSPEKEKDPDWVKKEISSSCMAIVRELREKAD</sequence>
<dbReference type="Gene3D" id="1.10.10.60">
    <property type="entry name" value="Homeodomain-like"/>
    <property type="match status" value="1"/>
</dbReference>
<dbReference type="InterPro" id="IPR009057">
    <property type="entry name" value="Homeodomain-like_sf"/>
</dbReference>
<dbReference type="Proteomes" id="UP000823883">
    <property type="component" value="Unassembled WGS sequence"/>
</dbReference>
<dbReference type="InterPro" id="IPR001647">
    <property type="entry name" value="HTH_TetR"/>
</dbReference>
<evidence type="ECO:0000256" key="1">
    <source>
        <dbReference type="ARBA" id="ARBA00023125"/>
    </source>
</evidence>
<dbReference type="GO" id="GO:0003677">
    <property type="term" value="F:DNA binding"/>
    <property type="evidence" value="ECO:0007669"/>
    <property type="project" value="UniProtKB-UniRule"/>
</dbReference>
<name>A0A9D2PDI6_9FIRM</name>
<accession>A0A9D2PDI6</accession>
<reference evidence="4" key="1">
    <citation type="journal article" date="2021" name="PeerJ">
        <title>Extensive microbial diversity within the chicken gut microbiome revealed by metagenomics and culture.</title>
        <authorList>
            <person name="Gilroy R."/>
            <person name="Ravi A."/>
            <person name="Getino M."/>
            <person name="Pursley I."/>
            <person name="Horton D.L."/>
            <person name="Alikhan N.F."/>
            <person name="Baker D."/>
            <person name="Gharbi K."/>
            <person name="Hall N."/>
            <person name="Watson M."/>
            <person name="Adriaenssens E.M."/>
            <person name="Foster-Nyarko E."/>
            <person name="Jarju S."/>
            <person name="Secka A."/>
            <person name="Antonio M."/>
            <person name="Oren A."/>
            <person name="Chaudhuri R.R."/>
            <person name="La Ragione R."/>
            <person name="Hildebrand F."/>
            <person name="Pallen M.J."/>
        </authorList>
    </citation>
    <scope>NUCLEOTIDE SEQUENCE</scope>
    <source>
        <strain evidence="4">CHK183-5548</strain>
    </source>
</reference>
<dbReference type="EMBL" id="DWWL01000041">
    <property type="protein sequence ID" value="HJC47618.1"/>
    <property type="molecule type" value="Genomic_DNA"/>
</dbReference>
<evidence type="ECO:0000313" key="5">
    <source>
        <dbReference type="Proteomes" id="UP000823883"/>
    </source>
</evidence>
<proteinExistence type="predicted"/>
<protein>
    <submittedName>
        <fullName evidence="4">TetR family transcriptional regulator</fullName>
    </submittedName>
</protein>
<reference evidence="4" key="2">
    <citation type="submission" date="2021-04" db="EMBL/GenBank/DDBJ databases">
        <authorList>
            <person name="Gilroy R."/>
        </authorList>
    </citation>
    <scope>NUCLEOTIDE SEQUENCE</scope>
    <source>
        <strain evidence="4">CHK183-5548</strain>
    </source>
</reference>
<organism evidence="4 5">
    <name type="scientific">Candidatus Lachnoclostridium pullistercoris</name>
    <dbReference type="NCBI Taxonomy" id="2838632"/>
    <lineage>
        <taxon>Bacteria</taxon>
        <taxon>Bacillati</taxon>
        <taxon>Bacillota</taxon>
        <taxon>Clostridia</taxon>
        <taxon>Lachnospirales</taxon>
        <taxon>Lachnospiraceae</taxon>
    </lineage>
</organism>
<feature type="domain" description="HTH tetR-type" evidence="3">
    <location>
        <begin position="5"/>
        <end position="65"/>
    </location>
</feature>
<keyword evidence="1 2" id="KW-0238">DNA-binding</keyword>
<dbReference type="PANTHER" id="PTHR43479">
    <property type="entry name" value="ACREF/ENVCD OPERON REPRESSOR-RELATED"/>
    <property type="match status" value="1"/>
</dbReference>
<dbReference type="InterPro" id="IPR050624">
    <property type="entry name" value="HTH-type_Tx_Regulator"/>
</dbReference>
<comment type="caution">
    <text evidence="4">The sequence shown here is derived from an EMBL/GenBank/DDBJ whole genome shotgun (WGS) entry which is preliminary data.</text>
</comment>
<evidence type="ECO:0000259" key="3">
    <source>
        <dbReference type="PROSITE" id="PS50977"/>
    </source>
</evidence>
<feature type="DNA-binding region" description="H-T-H motif" evidence="2">
    <location>
        <begin position="28"/>
        <end position="47"/>
    </location>
</feature>
<dbReference type="Pfam" id="PF00440">
    <property type="entry name" value="TetR_N"/>
    <property type="match status" value="1"/>
</dbReference>
<evidence type="ECO:0000313" key="4">
    <source>
        <dbReference type="EMBL" id="HJC47618.1"/>
    </source>
</evidence>
<dbReference type="PANTHER" id="PTHR43479:SF11">
    <property type="entry name" value="ACREF_ENVCD OPERON REPRESSOR-RELATED"/>
    <property type="match status" value="1"/>
</dbReference>
<dbReference type="PROSITE" id="PS50977">
    <property type="entry name" value="HTH_TETR_2"/>
    <property type="match status" value="1"/>
</dbReference>
<dbReference type="Gene3D" id="1.10.357.10">
    <property type="entry name" value="Tetracycline Repressor, domain 2"/>
    <property type="match status" value="1"/>
</dbReference>
<dbReference type="AlphaFoldDB" id="A0A9D2PDI6"/>